<dbReference type="EMBL" id="SMAN01000004">
    <property type="protein sequence ID" value="TCT25088.1"/>
    <property type="molecule type" value="Genomic_DNA"/>
</dbReference>
<accession>A0A4R3N746</accession>
<name>A0A4R3N746_9BACI</name>
<feature type="coiled-coil region" evidence="1">
    <location>
        <begin position="24"/>
        <end position="69"/>
    </location>
</feature>
<comment type="caution">
    <text evidence="2">The sequence shown here is derived from an EMBL/GenBank/DDBJ whole genome shotgun (WGS) entry which is preliminary data.</text>
</comment>
<dbReference type="RefSeq" id="WP_132371249.1">
    <property type="nucleotide sequence ID" value="NZ_SMAN01000004.1"/>
</dbReference>
<evidence type="ECO:0000256" key="1">
    <source>
        <dbReference type="SAM" id="Coils"/>
    </source>
</evidence>
<keyword evidence="3" id="KW-1185">Reference proteome</keyword>
<keyword evidence="1" id="KW-0175">Coiled coil</keyword>
<evidence type="ECO:0000313" key="3">
    <source>
        <dbReference type="Proteomes" id="UP000294650"/>
    </source>
</evidence>
<evidence type="ECO:0008006" key="4">
    <source>
        <dbReference type="Google" id="ProtNLM"/>
    </source>
</evidence>
<dbReference type="AlphaFoldDB" id="A0A4R3N746"/>
<proteinExistence type="predicted"/>
<gene>
    <name evidence="2" type="ORF">EDD68_104163</name>
</gene>
<organism evidence="2 3">
    <name type="scientific">Melghiribacillus thermohalophilus</name>
    <dbReference type="NCBI Taxonomy" id="1324956"/>
    <lineage>
        <taxon>Bacteria</taxon>
        <taxon>Bacillati</taxon>
        <taxon>Bacillota</taxon>
        <taxon>Bacilli</taxon>
        <taxon>Bacillales</taxon>
        <taxon>Bacillaceae</taxon>
        <taxon>Melghiribacillus</taxon>
    </lineage>
</organism>
<sequence length="97" mass="11019">MKELLEHVKEVLEQSLNHPDGHKLDHCIQELEEAKARAGEDQEQMFNDLLRAVTQARNAQIQLENARDNSATNAFTEAHRAIEQAIEAYTDPDNDPV</sequence>
<dbReference type="OrthoDB" id="2875573at2"/>
<dbReference type="Proteomes" id="UP000294650">
    <property type="component" value="Unassembled WGS sequence"/>
</dbReference>
<reference evidence="2 3" key="1">
    <citation type="submission" date="2019-03" db="EMBL/GenBank/DDBJ databases">
        <title>Genomic Encyclopedia of Type Strains, Phase IV (KMG-IV): sequencing the most valuable type-strain genomes for metagenomic binning, comparative biology and taxonomic classification.</title>
        <authorList>
            <person name="Goeker M."/>
        </authorList>
    </citation>
    <scope>NUCLEOTIDE SEQUENCE [LARGE SCALE GENOMIC DNA]</scope>
    <source>
        <strain evidence="2 3">DSM 25894</strain>
    </source>
</reference>
<protein>
    <recommendedName>
        <fullName evidence="4">YtzH-like protein</fullName>
    </recommendedName>
</protein>
<evidence type="ECO:0000313" key="2">
    <source>
        <dbReference type="EMBL" id="TCT25088.1"/>
    </source>
</evidence>